<comment type="caution">
    <text evidence="1">The sequence shown here is derived from an EMBL/GenBank/DDBJ whole genome shotgun (WGS) entry which is preliminary data.</text>
</comment>
<protein>
    <submittedName>
        <fullName evidence="1">Uncharacterized protein</fullName>
    </submittedName>
</protein>
<evidence type="ECO:0000313" key="1">
    <source>
        <dbReference type="EMBL" id="KAL0111853.1"/>
    </source>
</evidence>
<keyword evidence="2" id="KW-1185">Reference proteome</keyword>
<dbReference type="EMBL" id="JADYXP020000013">
    <property type="protein sequence ID" value="KAL0111853.1"/>
    <property type="molecule type" value="Genomic_DNA"/>
</dbReference>
<evidence type="ECO:0000313" key="2">
    <source>
        <dbReference type="Proteomes" id="UP001430953"/>
    </source>
</evidence>
<proteinExistence type="predicted"/>
<dbReference type="Proteomes" id="UP001430953">
    <property type="component" value="Unassembled WGS sequence"/>
</dbReference>
<reference evidence="1 2" key="1">
    <citation type="submission" date="2023-03" db="EMBL/GenBank/DDBJ databases">
        <title>High recombination rates correlate with genetic variation in Cardiocondyla obscurior ants.</title>
        <authorList>
            <person name="Errbii M."/>
        </authorList>
    </citation>
    <scope>NUCLEOTIDE SEQUENCE [LARGE SCALE GENOMIC DNA]</scope>
    <source>
        <strain evidence="1">Alpha-2009</strain>
        <tissue evidence="1">Whole body</tissue>
    </source>
</reference>
<dbReference type="AlphaFoldDB" id="A0AAW2F7H9"/>
<gene>
    <name evidence="1" type="ORF">PUN28_013207</name>
</gene>
<name>A0AAW2F7H9_9HYME</name>
<organism evidence="1 2">
    <name type="scientific">Cardiocondyla obscurior</name>
    <dbReference type="NCBI Taxonomy" id="286306"/>
    <lineage>
        <taxon>Eukaryota</taxon>
        <taxon>Metazoa</taxon>
        <taxon>Ecdysozoa</taxon>
        <taxon>Arthropoda</taxon>
        <taxon>Hexapoda</taxon>
        <taxon>Insecta</taxon>
        <taxon>Pterygota</taxon>
        <taxon>Neoptera</taxon>
        <taxon>Endopterygota</taxon>
        <taxon>Hymenoptera</taxon>
        <taxon>Apocrita</taxon>
        <taxon>Aculeata</taxon>
        <taxon>Formicoidea</taxon>
        <taxon>Formicidae</taxon>
        <taxon>Myrmicinae</taxon>
        <taxon>Cardiocondyla</taxon>
    </lineage>
</organism>
<sequence>MESQFRVYSRANKPRCRNQRFANILRISRTILFFYLRPTKSQTVRFEYEQPP</sequence>
<accession>A0AAW2F7H9</accession>